<protein>
    <submittedName>
        <fullName evidence="1">Uncharacterized protein</fullName>
    </submittedName>
</protein>
<organism evidence="1 2">
    <name type="scientific">Campylobacter fetus subsp. venerealis NCTC 10354</name>
    <dbReference type="NCBI Taxonomy" id="983328"/>
    <lineage>
        <taxon>Bacteria</taxon>
        <taxon>Pseudomonadati</taxon>
        <taxon>Campylobacterota</taxon>
        <taxon>Epsilonproteobacteria</taxon>
        <taxon>Campylobacterales</taxon>
        <taxon>Campylobacteraceae</taxon>
        <taxon>Campylobacter</taxon>
        <taxon>Campylobacter fetus subsp. venerealis bv. venerealis</taxon>
    </lineage>
</organism>
<gene>
    <name evidence="1" type="ORF">CFVT_0479</name>
</gene>
<dbReference type="AlphaFoldDB" id="A0AAE6M9J7"/>
<accession>A0AAE6M9J7</accession>
<proteinExistence type="predicted"/>
<reference evidence="1 2" key="1">
    <citation type="submission" date="2019-08" db="EMBL/GenBank/DDBJ databases">
        <title>Complete genomes of the Campylobacter fetus subsp. venerealis, Campylobacter lari subsp. concheus, Campylobacter sputorum bv. sputorum and Campylobacter volucris type strains.</title>
        <authorList>
            <person name="Miller W.G."/>
            <person name="Yee E."/>
        </authorList>
    </citation>
    <scope>NUCLEOTIDE SEQUENCE [LARGE SCALE GENOMIC DNA]</scope>
    <source>
        <strain evidence="1 2">NCTC 10354</strain>
    </source>
</reference>
<name>A0AAE6M9J7_CAMFE</name>
<dbReference type="Proteomes" id="UP000322035">
    <property type="component" value="Chromosome"/>
</dbReference>
<evidence type="ECO:0000313" key="2">
    <source>
        <dbReference type="Proteomes" id="UP000322035"/>
    </source>
</evidence>
<dbReference type="EMBL" id="CP043435">
    <property type="protein sequence ID" value="QEL44459.1"/>
    <property type="molecule type" value="Genomic_DNA"/>
</dbReference>
<sequence length="62" mass="7046">MVFASVFVGCAKETIYKDVYIPVKCQIELESKPAFDGSFESAKELMSYFLRTEKKLKICVGE</sequence>
<evidence type="ECO:0000313" key="1">
    <source>
        <dbReference type="EMBL" id="QEL44459.1"/>
    </source>
</evidence>